<evidence type="ECO:0000313" key="6">
    <source>
        <dbReference type="Proteomes" id="UP000019376"/>
    </source>
</evidence>
<dbReference type="SUPFAM" id="SSF51197">
    <property type="entry name" value="Clavaminate synthase-like"/>
    <property type="match status" value="1"/>
</dbReference>
<dbReference type="eggNOG" id="ENOG502RUKM">
    <property type="taxonomic scope" value="Eukaryota"/>
</dbReference>
<dbReference type="STRING" id="933388.S7Z5U6"/>
<evidence type="ECO:0000256" key="3">
    <source>
        <dbReference type="ARBA" id="ARBA00022723"/>
    </source>
</evidence>
<evidence type="ECO:0000313" key="5">
    <source>
        <dbReference type="EMBL" id="EPS25870.1"/>
    </source>
</evidence>
<dbReference type="PANTHER" id="PTHR20883:SF15">
    <property type="entry name" value="PHYTANOYL-COA DIOXYGENASE DOMAIN-CONTAINING PROTEIN 1"/>
    <property type="match status" value="1"/>
</dbReference>
<proteinExistence type="inferred from homology"/>
<reference evidence="5 6" key="1">
    <citation type="journal article" date="2013" name="PLoS ONE">
        <title>Genomic and secretomic analyses reveal unique features of the lignocellulolytic enzyme system of Penicillium decumbens.</title>
        <authorList>
            <person name="Liu G."/>
            <person name="Zhang L."/>
            <person name="Wei X."/>
            <person name="Zou G."/>
            <person name="Qin Y."/>
            <person name="Ma L."/>
            <person name="Li J."/>
            <person name="Zheng H."/>
            <person name="Wang S."/>
            <person name="Wang C."/>
            <person name="Xun L."/>
            <person name="Zhao G.-P."/>
            <person name="Zhou Z."/>
            <person name="Qu Y."/>
        </authorList>
    </citation>
    <scope>NUCLEOTIDE SEQUENCE [LARGE SCALE GENOMIC DNA]</scope>
    <source>
        <strain evidence="6">114-2 / CGMCC 5302</strain>
    </source>
</reference>
<accession>S7Z5U6</accession>
<evidence type="ECO:0000256" key="4">
    <source>
        <dbReference type="ARBA" id="ARBA00023004"/>
    </source>
</evidence>
<dbReference type="GO" id="GO:0046872">
    <property type="term" value="F:metal ion binding"/>
    <property type="evidence" value="ECO:0007669"/>
    <property type="project" value="UniProtKB-KW"/>
</dbReference>
<evidence type="ECO:0000256" key="2">
    <source>
        <dbReference type="ARBA" id="ARBA00005830"/>
    </source>
</evidence>
<protein>
    <submittedName>
        <fullName evidence="5">Uncharacterized protein</fullName>
    </submittedName>
</protein>
<evidence type="ECO:0000256" key="1">
    <source>
        <dbReference type="ARBA" id="ARBA00001962"/>
    </source>
</evidence>
<dbReference type="Pfam" id="PF05721">
    <property type="entry name" value="PhyH"/>
    <property type="match status" value="1"/>
</dbReference>
<dbReference type="OrthoDB" id="445007at2759"/>
<dbReference type="EMBL" id="KB644408">
    <property type="protein sequence ID" value="EPS25870.1"/>
    <property type="molecule type" value="Genomic_DNA"/>
</dbReference>
<keyword evidence="3" id="KW-0479">Metal-binding</keyword>
<comment type="similarity">
    <text evidence="2">Belongs to the PhyH family.</text>
</comment>
<dbReference type="InterPro" id="IPR008775">
    <property type="entry name" value="Phytyl_CoA_dOase-like"/>
</dbReference>
<dbReference type="Gene3D" id="2.60.120.620">
    <property type="entry name" value="q2cbj1_9rhob like domain"/>
    <property type="match status" value="1"/>
</dbReference>
<comment type="cofactor">
    <cofactor evidence="1">
        <name>Fe cation</name>
        <dbReference type="ChEBI" id="CHEBI:24875"/>
    </cofactor>
</comment>
<gene>
    <name evidence="5" type="ORF">PDE_00806</name>
</gene>
<dbReference type="AlphaFoldDB" id="S7Z5U6"/>
<name>S7Z5U6_PENO1</name>
<keyword evidence="6" id="KW-1185">Reference proteome</keyword>
<dbReference type="Proteomes" id="UP000019376">
    <property type="component" value="Unassembled WGS sequence"/>
</dbReference>
<dbReference type="PhylomeDB" id="S7Z5U6"/>
<sequence length="331" mass="37480">MTVSARAPVTEIPEVHVTKQHTDEALAAQVIQAIELAGVCIVRNIFSQEIVHQILDDLEPHVPQTDSFIGYNANGCQMTGLLSKSETYANKVVGNSIYEQVRNHFLISRYRCWVQEGINMEFQNPPQLDSTVCFYLKPNSPDQLLHRDDQTHQNWNGAVDSYVNGRDVGCSMFAALTNSTRENGTTRFIPGSHLWDYQDPIPVGKDPRLRYAELAPGDCFIMLGSVIHASSSNTTTDRRVLISTHVTRSHLRQEENPYLTYSREEVRRFPVWLQKFIGYNVLTPLCGWVDKKDPRMLVDPSAKDDMYAGYGDAYLEARAKADQEAENQIVQ</sequence>
<organism evidence="5 6">
    <name type="scientific">Penicillium oxalicum (strain 114-2 / CGMCC 5302)</name>
    <name type="common">Penicillium decumbens</name>
    <dbReference type="NCBI Taxonomy" id="933388"/>
    <lineage>
        <taxon>Eukaryota</taxon>
        <taxon>Fungi</taxon>
        <taxon>Dikarya</taxon>
        <taxon>Ascomycota</taxon>
        <taxon>Pezizomycotina</taxon>
        <taxon>Eurotiomycetes</taxon>
        <taxon>Eurotiomycetidae</taxon>
        <taxon>Eurotiales</taxon>
        <taxon>Aspergillaceae</taxon>
        <taxon>Penicillium</taxon>
    </lineage>
</organism>
<keyword evidence="4" id="KW-0408">Iron</keyword>
<dbReference type="HOGENOM" id="CLU_047725_0_1_1"/>
<dbReference type="PANTHER" id="PTHR20883">
    <property type="entry name" value="PHYTANOYL-COA DIOXYGENASE DOMAIN CONTAINING 1"/>
    <property type="match status" value="1"/>
</dbReference>